<keyword evidence="6" id="KW-1185">Reference proteome</keyword>
<evidence type="ECO:0000256" key="1">
    <source>
        <dbReference type="ARBA" id="ARBA00022448"/>
    </source>
</evidence>
<evidence type="ECO:0000259" key="4">
    <source>
        <dbReference type="PROSITE" id="PS50893"/>
    </source>
</evidence>
<dbReference type="STRING" id="439292.Bsel_3199"/>
<dbReference type="PANTHER" id="PTHR42939:SF1">
    <property type="entry name" value="ABC TRANSPORTER ATP-BINDING PROTEIN ALBC-RELATED"/>
    <property type="match status" value="1"/>
</dbReference>
<dbReference type="KEGG" id="bse:Bsel_3199"/>
<dbReference type="eggNOG" id="COG1131">
    <property type="taxonomic scope" value="Bacteria"/>
</dbReference>
<reference evidence="5" key="1">
    <citation type="submission" date="2009-10" db="EMBL/GenBank/DDBJ databases">
        <title>Complete sequence of Bacillus selenitireducens MLS10.</title>
        <authorList>
            <consortium name="US DOE Joint Genome Institute"/>
            <person name="Lucas S."/>
            <person name="Copeland A."/>
            <person name="Lapidus A."/>
            <person name="Glavina del Rio T."/>
            <person name="Dalin E."/>
            <person name="Tice H."/>
            <person name="Bruce D."/>
            <person name="Goodwin L."/>
            <person name="Pitluck S."/>
            <person name="Sims D."/>
            <person name="Brettin T."/>
            <person name="Detter J.C."/>
            <person name="Han C."/>
            <person name="Larimer F."/>
            <person name="Land M."/>
            <person name="Hauser L."/>
            <person name="Kyrpides N."/>
            <person name="Ovchinnikova G."/>
            <person name="Stolz J."/>
        </authorList>
    </citation>
    <scope>NUCLEOTIDE SEQUENCE [LARGE SCALE GENOMIC DNA]</scope>
    <source>
        <strain evidence="5">MLS10</strain>
    </source>
</reference>
<accession>D6Y0W3</accession>
<evidence type="ECO:0000313" key="6">
    <source>
        <dbReference type="Proteomes" id="UP000000271"/>
    </source>
</evidence>
<dbReference type="EMBL" id="CP001791">
    <property type="protein sequence ID" value="ADI00681.1"/>
    <property type="molecule type" value="Genomic_DNA"/>
</dbReference>
<dbReference type="InterPro" id="IPR017871">
    <property type="entry name" value="ABC_transporter-like_CS"/>
</dbReference>
<organism evidence="5 6">
    <name type="scientific">Bacillus selenitireducens (strain ATCC 700615 / DSM 15326 / MLS10)</name>
    <dbReference type="NCBI Taxonomy" id="439292"/>
    <lineage>
        <taxon>Bacteria</taxon>
        <taxon>Bacillati</taxon>
        <taxon>Bacillota</taxon>
        <taxon>Bacilli</taxon>
        <taxon>Bacillales</taxon>
        <taxon>Bacillaceae</taxon>
        <taxon>Salisediminibacterium</taxon>
    </lineage>
</organism>
<dbReference type="Gene3D" id="3.40.50.300">
    <property type="entry name" value="P-loop containing nucleotide triphosphate hydrolases"/>
    <property type="match status" value="1"/>
</dbReference>
<dbReference type="InterPro" id="IPR003593">
    <property type="entry name" value="AAA+_ATPase"/>
</dbReference>
<evidence type="ECO:0000313" key="5">
    <source>
        <dbReference type="EMBL" id="ADI00681.1"/>
    </source>
</evidence>
<dbReference type="InterPro" id="IPR003439">
    <property type="entry name" value="ABC_transporter-like_ATP-bd"/>
</dbReference>
<dbReference type="HOGENOM" id="CLU_000604_1_2_9"/>
<dbReference type="GO" id="GO:0005524">
    <property type="term" value="F:ATP binding"/>
    <property type="evidence" value="ECO:0007669"/>
    <property type="project" value="UniProtKB-KW"/>
</dbReference>
<dbReference type="SMART" id="SM00382">
    <property type="entry name" value="AAA"/>
    <property type="match status" value="1"/>
</dbReference>
<dbReference type="PROSITE" id="PS50893">
    <property type="entry name" value="ABC_TRANSPORTER_2"/>
    <property type="match status" value="1"/>
</dbReference>
<dbReference type="PANTHER" id="PTHR42939">
    <property type="entry name" value="ABC TRANSPORTER ATP-BINDING PROTEIN ALBC-RELATED"/>
    <property type="match status" value="1"/>
</dbReference>
<sequence length="301" mass="33909">MIETNELTKRFGDVQAVNRVSVHVQKGSIYGLLGSNGAGKSTLLKLLAGIYRADGGSATVDGQPVYETPKTKARTLFISDQPYFFNQTSLDDMAGFYSGIYPGWNQKRYEQLTGHFEIDKNRKLTQFSKGMQRLAAMILTISSMPDVLILDEPFDGLDPVVRHQMKNILLQEVADRSLTLMVSSHNLREMEDFCDYVGVMHQGGILFERDLDDLKSDIHKIQIAFRQPPGHDKLIEGLDLLHHEKRGSMQMLIVRGDKDEVVSHINAFDPAILDVLPLTLEEVFHYELGGAGYEIRNLIIE</sequence>
<keyword evidence="3" id="KW-0067">ATP-binding</keyword>
<dbReference type="OrthoDB" id="9804819at2"/>
<dbReference type="PROSITE" id="PS00211">
    <property type="entry name" value="ABC_TRANSPORTER_1"/>
    <property type="match status" value="1"/>
</dbReference>
<dbReference type="Pfam" id="PF00005">
    <property type="entry name" value="ABC_tran"/>
    <property type="match status" value="1"/>
</dbReference>
<dbReference type="SUPFAM" id="SSF52540">
    <property type="entry name" value="P-loop containing nucleoside triphosphate hydrolases"/>
    <property type="match status" value="1"/>
</dbReference>
<gene>
    <name evidence="5" type="ordered locus">Bsel_3199</name>
</gene>
<dbReference type="RefSeq" id="WP_013174085.1">
    <property type="nucleotide sequence ID" value="NC_014219.1"/>
</dbReference>
<name>D6Y0W3_BACIE</name>
<feature type="domain" description="ABC transporter" evidence="4">
    <location>
        <begin position="2"/>
        <end position="227"/>
    </location>
</feature>
<dbReference type="CDD" id="cd03230">
    <property type="entry name" value="ABC_DR_subfamily_A"/>
    <property type="match status" value="1"/>
</dbReference>
<dbReference type="AlphaFoldDB" id="D6Y0W3"/>
<proteinExistence type="predicted"/>
<protein>
    <submittedName>
        <fullName evidence="5">ABC transporter related protein</fullName>
    </submittedName>
</protein>
<dbReference type="InterPro" id="IPR051782">
    <property type="entry name" value="ABC_Transporter_VariousFunc"/>
</dbReference>
<dbReference type="GO" id="GO:0016887">
    <property type="term" value="F:ATP hydrolysis activity"/>
    <property type="evidence" value="ECO:0007669"/>
    <property type="project" value="InterPro"/>
</dbReference>
<dbReference type="Proteomes" id="UP000000271">
    <property type="component" value="Chromosome"/>
</dbReference>
<evidence type="ECO:0000256" key="2">
    <source>
        <dbReference type="ARBA" id="ARBA00022741"/>
    </source>
</evidence>
<keyword evidence="1" id="KW-0813">Transport</keyword>
<dbReference type="InterPro" id="IPR027417">
    <property type="entry name" value="P-loop_NTPase"/>
</dbReference>
<evidence type="ECO:0000256" key="3">
    <source>
        <dbReference type="ARBA" id="ARBA00022840"/>
    </source>
</evidence>
<keyword evidence="2" id="KW-0547">Nucleotide-binding</keyword>